<gene>
    <name evidence="6" type="ORF">BTN49_1096</name>
</gene>
<evidence type="ECO:0000256" key="4">
    <source>
        <dbReference type="ARBA" id="ARBA00044042"/>
    </source>
</evidence>
<keyword evidence="7" id="KW-1185">Reference proteome</keyword>
<evidence type="ECO:0000256" key="1">
    <source>
        <dbReference type="ARBA" id="ARBA00022676"/>
    </source>
</evidence>
<accession>A0A2A5T4M9</accession>
<dbReference type="CDD" id="cd03789">
    <property type="entry name" value="GT9_LPS_heptosyltransferase"/>
    <property type="match status" value="1"/>
</dbReference>
<dbReference type="Gene3D" id="3.40.50.2000">
    <property type="entry name" value="Glycogen Phosphorylase B"/>
    <property type="match status" value="2"/>
</dbReference>
<dbReference type="NCBIfam" id="TIGR02195">
    <property type="entry name" value="heptsyl_trn_II"/>
    <property type="match status" value="1"/>
</dbReference>
<dbReference type="GO" id="GO:0008713">
    <property type="term" value="F:ADP-heptose-lipopolysaccharide heptosyltransferase activity"/>
    <property type="evidence" value="ECO:0007669"/>
    <property type="project" value="UniProtKB-EC"/>
</dbReference>
<reference evidence="7" key="1">
    <citation type="submission" date="2017-04" db="EMBL/GenBank/DDBJ databases">
        <title>Genome evolution of the luminous symbionts of deep sea anglerfish.</title>
        <authorList>
            <person name="Hendry T.A."/>
        </authorList>
    </citation>
    <scope>NUCLEOTIDE SEQUENCE [LARGE SCALE GENOMIC DNA]</scope>
</reference>
<name>A0A2A5T4M9_9GAMM</name>
<dbReference type="Proteomes" id="UP000219020">
    <property type="component" value="Unassembled WGS sequence"/>
</dbReference>
<dbReference type="FunFam" id="3.40.50.2000:FF:000023">
    <property type="entry name" value="ADP-heptose--LPS heptosyltransferase II"/>
    <property type="match status" value="1"/>
</dbReference>
<proteinExistence type="inferred from homology"/>
<dbReference type="PANTHER" id="PTHR30160:SF7">
    <property type="entry name" value="ADP-HEPTOSE--LPS HEPTOSYLTRANSFERASE 2"/>
    <property type="match status" value="1"/>
</dbReference>
<dbReference type="AlphaFoldDB" id="A0A2A5T4M9"/>
<evidence type="ECO:0000256" key="3">
    <source>
        <dbReference type="ARBA" id="ARBA00043995"/>
    </source>
</evidence>
<comment type="catalytic activity">
    <reaction evidence="5">
        <text>an L-alpha-D-Hep-(1-&gt;5)-[alpha-Kdo-(2-&gt;4)]-alpha-Kdo-(2-&gt;6)-lipid A + ADP-L-glycero-beta-D-manno-heptose = an L-alpha-D-Hep-(1-&gt;3)-L-alpha-D-Hep-(1-&gt;5)-[alpha-Kdo-(2-&gt;4)]-alpha-Kdo-(2-&gt;6)-lipid A + ADP + H(+)</text>
        <dbReference type="Rhea" id="RHEA:74071"/>
        <dbReference type="ChEBI" id="CHEBI:15378"/>
        <dbReference type="ChEBI" id="CHEBI:61506"/>
        <dbReference type="ChEBI" id="CHEBI:193068"/>
        <dbReference type="ChEBI" id="CHEBI:193069"/>
        <dbReference type="ChEBI" id="CHEBI:456216"/>
        <dbReference type="EC" id="2.4.99.24"/>
    </reaction>
</comment>
<dbReference type="PANTHER" id="PTHR30160">
    <property type="entry name" value="TETRAACYLDISACCHARIDE 4'-KINASE-RELATED"/>
    <property type="match status" value="1"/>
</dbReference>
<keyword evidence="2 6" id="KW-0808">Transferase</keyword>
<dbReference type="GO" id="GO:0009244">
    <property type="term" value="P:lipopolysaccharide core region biosynthetic process"/>
    <property type="evidence" value="ECO:0007669"/>
    <property type="project" value="TreeGrafter"/>
</dbReference>
<dbReference type="InterPro" id="IPR011910">
    <property type="entry name" value="RfaF"/>
</dbReference>
<dbReference type="GO" id="GO:0005829">
    <property type="term" value="C:cytosol"/>
    <property type="evidence" value="ECO:0007669"/>
    <property type="project" value="TreeGrafter"/>
</dbReference>
<keyword evidence="1" id="KW-0328">Glycosyltransferase</keyword>
<evidence type="ECO:0000256" key="2">
    <source>
        <dbReference type="ARBA" id="ARBA00022679"/>
    </source>
</evidence>
<evidence type="ECO:0000256" key="5">
    <source>
        <dbReference type="ARBA" id="ARBA00047503"/>
    </source>
</evidence>
<dbReference type="EMBL" id="NBYY01000011">
    <property type="protein sequence ID" value="PCS23101.1"/>
    <property type="molecule type" value="Genomic_DNA"/>
</dbReference>
<dbReference type="InterPro" id="IPR051199">
    <property type="entry name" value="LPS_LOS_Heptosyltrfase"/>
</dbReference>
<evidence type="ECO:0000313" key="7">
    <source>
        <dbReference type="Proteomes" id="UP000219020"/>
    </source>
</evidence>
<dbReference type="EC" id="2.4.99.24" evidence="4"/>
<organism evidence="6 7">
    <name type="scientific">Candidatus Enterovibrio escicola</name>
    <dbReference type="NCBI Taxonomy" id="1927127"/>
    <lineage>
        <taxon>Bacteria</taxon>
        <taxon>Pseudomonadati</taxon>
        <taxon>Pseudomonadota</taxon>
        <taxon>Gammaproteobacteria</taxon>
        <taxon>Vibrionales</taxon>
        <taxon>Vibrionaceae</taxon>
        <taxon>Enterovibrio</taxon>
    </lineage>
</organism>
<dbReference type="SUPFAM" id="SSF53756">
    <property type="entry name" value="UDP-Glycosyltransferase/glycogen phosphorylase"/>
    <property type="match status" value="1"/>
</dbReference>
<comment type="caution">
    <text evidence="6">The sequence shown here is derived from an EMBL/GenBank/DDBJ whole genome shotgun (WGS) entry which is preliminary data.</text>
</comment>
<protein>
    <recommendedName>
        <fullName evidence="4">lipopolysaccharide heptosyltransferase II</fullName>
        <ecNumber evidence="4">2.4.99.24</ecNumber>
    </recommendedName>
</protein>
<evidence type="ECO:0000313" key="6">
    <source>
        <dbReference type="EMBL" id="PCS23101.1"/>
    </source>
</evidence>
<comment type="similarity">
    <text evidence="3">Belongs to the glycosyltransferase 9 family.</text>
</comment>
<dbReference type="Pfam" id="PF01075">
    <property type="entry name" value="Glyco_transf_9"/>
    <property type="match status" value="1"/>
</dbReference>
<sequence>MSQSLYKRLLNLYPHAVIDVLAPVWSKPILKRMPEVNCSIDMPIKHGKFDLVQRWQIGRSLAGKNYTHAIIQPNSAKSALIPLFAGIKQRTGWKGEMRYGLLNDLRPNQRIFQYMVEQYVALAHKKEAMLHEVSIINIEAPRLLIDKTTQRITKTRLLLSKEKPVVGLCPGAEFGSSKQWPDQTYAEVASTLIQRGNQVWMFGSSNDESVCADIFNALPIEQKPYCINLAGKTSLVEAVDLLAECHTVISNDSGLMHVAAAVGCNIIAIYGSSSPSYTPPLSNKIRILSIEMECRPCFKRECPLNHLMCLKKLTPSLVLSAYDSLLLP</sequence>
<dbReference type="InterPro" id="IPR002201">
    <property type="entry name" value="Glyco_trans_9"/>
</dbReference>